<accession>A0ABW0KHZ8</accession>
<feature type="transmembrane region" description="Helical" evidence="1">
    <location>
        <begin position="58"/>
        <end position="79"/>
    </location>
</feature>
<keyword evidence="3" id="KW-1185">Reference proteome</keyword>
<comment type="caution">
    <text evidence="2">The sequence shown here is derived from an EMBL/GenBank/DDBJ whole genome shotgun (WGS) entry which is preliminary data.</text>
</comment>
<proteinExistence type="predicted"/>
<keyword evidence="1" id="KW-0472">Membrane</keyword>
<reference evidence="3" key="1">
    <citation type="journal article" date="2019" name="Int. J. Syst. Evol. Microbiol.">
        <title>The Global Catalogue of Microorganisms (GCM) 10K type strain sequencing project: providing services to taxonomists for standard genome sequencing and annotation.</title>
        <authorList>
            <consortium name="The Broad Institute Genomics Platform"/>
            <consortium name="The Broad Institute Genome Sequencing Center for Infectious Disease"/>
            <person name="Wu L."/>
            <person name="Ma J."/>
        </authorList>
    </citation>
    <scope>NUCLEOTIDE SEQUENCE [LARGE SCALE GENOMIC DNA]</scope>
    <source>
        <strain evidence="3">KACC 11904</strain>
    </source>
</reference>
<evidence type="ECO:0000313" key="3">
    <source>
        <dbReference type="Proteomes" id="UP001596044"/>
    </source>
</evidence>
<gene>
    <name evidence="2" type="ORF">ACFPOG_32055</name>
</gene>
<dbReference type="EMBL" id="JBHSMJ010000065">
    <property type="protein sequence ID" value="MFC5452845.1"/>
    <property type="molecule type" value="Genomic_DNA"/>
</dbReference>
<evidence type="ECO:0008006" key="4">
    <source>
        <dbReference type="Google" id="ProtNLM"/>
    </source>
</evidence>
<keyword evidence="1" id="KW-1133">Transmembrane helix</keyword>
<keyword evidence="1" id="KW-0812">Transmembrane</keyword>
<evidence type="ECO:0000313" key="2">
    <source>
        <dbReference type="EMBL" id="MFC5452845.1"/>
    </source>
</evidence>
<name>A0ABW0KHZ8_9BACL</name>
<dbReference type="Proteomes" id="UP001596044">
    <property type="component" value="Unassembled WGS sequence"/>
</dbReference>
<organism evidence="2 3">
    <name type="scientific">Paenibacillus aestuarii</name>
    <dbReference type="NCBI Taxonomy" id="516965"/>
    <lineage>
        <taxon>Bacteria</taxon>
        <taxon>Bacillati</taxon>
        <taxon>Bacillota</taxon>
        <taxon>Bacilli</taxon>
        <taxon>Bacillales</taxon>
        <taxon>Paenibacillaceae</taxon>
        <taxon>Paenibacillus</taxon>
    </lineage>
</organism>
<dbReference type="RefSeq" id="WP_270879110.1">
    <property type="nucleotide sequence ID" value="NZ_JAQFVF010000023.1"/>
</dbReference>
<sequence>MVECPKCNKIVDYQRYCSKCGAIIIETAEDRFNAAADLMLGALQTELQTRKRKRRMKYTMIGVSVAVVLAAAGIVYTFFVKHKLM</sequence>
<protein>
    <recommendedName>
        <fullName evidence="4">Zinc ribbon domain-containing protein</fullName>
    </recommendedName>
</protein>
<evidence type="ECO:0000256" key="1">
    <source>
        <dbReference type="SAM" id="Phobius"/>
    </source>
</evidence>